<proteinExistence type="predicted"/>
<organism evidence="2 3">
    <name type="scientific">Pseudidiomarina atlantica</name>
    <dbReference type="NCBI Taxonomy" id="1517416"/>
    <lineage>
        <taxon>Bacteria</taxon>
        <taxon>Pseudomonadati</taxon>
        <taxon>Pseudomonadota</taxon>
        <taxon>Gammaproteobacteria</taxon>
        <taxon>Alteromonadales</taxon>
        <taxon>Idiomarinaceae</taxon>
        <taxon>Pseudidiomarina</taxon>
    </lineage>
</organism>
<dbReference type="STRING" id="1517416.IDAT_12895"/>
<gene>
    <name evidence="2" type="ORF">IDAT_12895</name>
</gene>
<name>A0A094IJ71_9GAMM</name>
<dbReference type="Proteomes" id="UP000053718">
    <property type="component" value="Unassembled WGS sequence"/>
</dbReference>
<comment type="caution">
    <text evidence="2">The sequence shown here is derived from an EMBL/GenBank/DDBJ whole genome shotgun (WGS) entry which is preliminary data.</text>
</comment>
<reference evidence="2 3" key="1">
    <citation type="submission" date="2014-06" db="EMBL/GenBank/DDBJ databases">
        <title>Draft genome sequence of Idiomarina sp. MCCC 1A10513.</title>
        <authorList>
            <person name="Du J."/>
            <person name="Lai Q."/>
            <person name="Shao Z."/>
        </authorList>
    </citation>
    <scope>NUCLEOTIDE SEQUENCE [LARGE SCALE GENOMIC DNA]</scope>
    <source>
        <strain evidence="2 3">MCCC 1A10513</strain>
    </source>
</reference>
<evidence type="ECO:0000256" key="1">
    <source>
        <dbReference type="SAM" id="Phobius"/>
    </source>
</evidence>
<dbReference type="EMBL" id="JPIN01000028">
    <property type="protein sequence ID" value="KFZ27765.1"/>
    <property type="molecule type" value="Genomic_DNA"/>
</dbReference>
<feature type="transmembrane region" description="Helical" evidence="1">
    <location>
        <begin position="6"/>
        <end position="24"/>
    </location>
</feature>
<keyword evidence="1" id="KW-1133">Transmembrane helix</keyword>
<protein>
    <submittedName>
        <fullName evidence="2">Uncharacterized protein</fullName>
    </submittedName>
</protein>
<keyword evidence="3" id="KW-1185">Reference proteome</keyword>
<feature type="transmembrane region" description="Helical" evidence="1">
    <location>
        <begin position="31"/>
        <end position="50"/>
    </location>
</feature>
<accession>A0A094IJ71</accession>
<evidence type="ECO:0000313" key="2">
    <source>
        <dbReference type="EMBL" id="KFZ27765.1"/>
    </source>
</evidence>
<keyword evidence="1" id="KW-0812">Transmembrane</keyword>
<dbReference type="AlphaFoldDB" id="A0A094IJ71"/>
<feature type="transmembrane region" description="Helical" evidence="1">
    <location>
        <begin position="70"/>
        <end position="89"/>
    </location>
</feature>
<keyword evidence="1" id="KW-0472">Membrane</keyword>
<evidence type="ECO:0000313" key="3">
    <source>
        <dbReference type="Proteomes" id="UP000053718"/>
    </source>
</evidence>
<sequence length="93" mass="10305">MLMDILVLNFVTGIVVLIAIITCRKKAFGKLFSLGLFIILTSGIIAVPYTSWILTFSESLPRWVFNPPMFTIPIGILNSVGLLLCIKAFSKSR</sequence>